<dbReference type="STRING" id="156889.Mmc1_2141"/>
<dbReference type="eggNOG" id="COG2911">
    <property type="taxonomic scope" value="Bacteria"/>
</dbReference>
<keyword evidence="1" id="KW-0812">Transmembrane</keyword>
<gene>
    <name evidence="2" type="ordered locus">Mmc1_2141</name>
</gene>
<evidence type="ECO:0008006" key="4">
    <source>
        <dbReference type="Google" id="ProtNLM"/>
    </source>
</evidence>
<accession>A0L9J9</accession>
<name>A0L9J9_MAGMM</name>
<dbReference type="AlphaFoldDB" id="A0L9J9"/>
<proteinExistence type="predicted"/>
<dbReference type="Proteomes" id="UP000002586">
    <property type="component" value="Chromosome"/>
</dbReference>
<keyword evidence="3" id="KW-1185">Reference proteome</keyword>
<keyword evidence="1" id="KW-1133">Transmembrane helix</keyword>
<dbReference type="KEGG" id="mgm:Mmc1_2141"/>
<sequence precursor="true">MFANPTGMLLRFAYRFMVRMLFAMVIVLSLTIAMLQVDSSRQEVFTRLGTWGGWQLSMEKLSVGLGHLRMLRVNLQTKDGTSFVSDDVVLSWGFLDLLFGRLSHMSMVNPVWHFGLADAKRPGVVGPDAWGRMLQDEVAPPIFWLFALRVNELSIENGEVVHSGQGETGWRMHSVRVFGEHLTQDEGQLVFAGESDPAGVFSGHLRWDDERYVVLHTRDMTAKPWFGLLNIGVTQGVANLDLDLRIKPGKAVSANGQLDLQGVQSVDHWQGATTLFLTMRGGRLHWNGSGQVTSAEGVRKPLLMSGTLFHEREEWNINDGTLKLGGMLDSQMRVRWKKLPEWQVTTELHSPMKLMAWMNIAVPLPEGAKWMQRKPWKITAHGQNTGPNLMWGVEGVSGPDRLQYGEIEAKEIHTTLQARGKANRLLEPIQIKMETQAVDSPYAAMRYVQGSTELVRGEHGGWAMNGFRVGGEVRAQKGRFQSFSWRGDAQGAAQNLHALKSVLHWHDARLEISYSHASTGSRFSDAGWRLEIPETHPLAVSRLTDLSGRALGNGQLHGLLQVWRDHALWKSRATWRLSDYAWLGDTQQLELSDAGHKIALHDVAMGGRLKLIFDPESQGLSVQVEGEVPSGKWSVDGHNHDFAMESPEFNVQIRSEEGWHLHRVPFHMTGSSHQKGVGLLRWDLNHEPDNPWSGEMWVEAGQLGHLYANYLRPVVAKHWPDWQSSEMDGRLDMALQFEDLHQWRNGGLRGEVKLSNGRITGPNHNWRLHGVQLVLPLMAQSPAQPLSIEHSMLEVAQASVGTLRIAPFHGQPRLIQGVVDLQEPLSLQLEQTPLTLHQLQLLGLYGDDLQLQADVEIPSLDLQWWGKKLGVPYVTGTLGGRLSEVRIDHGELSSKGTLHGRLWQGELAVAEPHIYDLFKAAPQWGARVQLRNGDLQQTSEQLQLGKIEGLWHLNLTNLRLQGLTPVRMQADFNGGPQHAQQQRVGAALLRNLAILAGQSDAQIKAGVMSLFDQFRYTRLGGHLKLEEGMYTLTGFQDEYGSGPYLLRGGPYPPRADITLDGETIEARYFAERLQRLTLVTPKKSDQPPQ</sequence>
<dbReference type="RefSeq" id="WP_011713770.1">
    <property type="nucleotide sequence ID" value="NC_008576.1"/>
</dbReference>
<evidence type="ECO:0000313" key="2">
    <source>
        <dbReference type="EMBL" id="ABK44642.1"/>
    </source>
</evidence>
<organism evidence="2 3">
    <name type="scientific">Magnetococcus marinus (strain ATCC BAA-1437 / JCM 17883 / MC-1)</name>
    <dbReference type="NCBI Taxonomy" id="156889"/>
    <lineage>
        <taxon>Bacteria</taxon>
        <taxon>Pseudomonadati</taxon>
        <taxon>Pseudomonadota</taxon>
        <taxon>Magnetococcia</taxon>
        <taxon>Magnetococcales</taxon>
        <taxon>Magnetococcaceae</taxon>
        <taxon>Magnetococcus</taxon>
    </lineage>
</organism>
<reference evidence="2 3" key="2">
    <citation type="journal article" date="2012" name="Int. J. Syst. Evol. Microbiol.">
        <title>Magnetococcus marinus gen. nov., sp. nov., a marine, magnetotactic bacterium that represents a novel lineage (Magnetococcaceae fam. nov.; Magnetococcales ord. nov.) at the base of the Alphaproteobacteria.</title>
        <authorList>
            <person name="Bazylinski D.A."/>
            <person name="Williams T.J."/>
            <person name="Lefevre C.T."/>
            <person name="Berg R.J."/>
            <person name="Zhang C.L."/>
            <person name="Bowser S.S."/>
            <person name="Dean A.J."/>
            <person name="Beveridge T.J."/>
        </authorList>
    </citation>
    <scope>NUCLEOTIDE SEQUENCE [LARGE SCALE GENOMIC DNA]</scope>
    <source>
        <strain evidence="3">ATCC BAA-1437 / JCM 17883 / MC-1</strain>
    </source>
</reference>
<feature type="transmembrane region" description="Helical" evidence="1">
    <location>
        <begin position="12"/>
        <end position="35"/>
    </location>
</feature>
<evidence type="ECO:0000313" key="3">
    <source>
        <dbReference type="Proteomes" id="UP000002586"/>
    </source>
</evidence>
<keyword evidence="1" id="KW-0472">Membrane</keyword>
<protein>
    <recommendedName>
        <fullName evidence="4">Dicarboxylate transport domain-containing protein</fullName>
    </recommendedName>
</protein>
<dbReference type="EMBL" id="CP000471">
    <property type="protein sequence ID" value="ABK44642.1"/>
    <property type="molecule type" value="Genomic_DNA"/>
</dbReference>
<reference evidence="3" key="1">
    <citation type="journal article" date="2009" name="Appl. Environ. Microbiol.">
        <title>Complete genome sequence of the chemolithoautotrophic marine magnetotactic coccus strain MC-1.</title>
        <authorList>
            <person name="Schubbe S."/>
            <person name="Williams T.J."/>
            <person name="Xie G."/>
            <person name="Kiss H.E."/>
            <person name="Brettin T.S."/>
            <person name="Martinez D."/>
            <person name="Ross C.A."/>
            <person name="Schuler D."/>
            <person name="Cox B.L."/>
            <person name="Nealson K.H."/>
            <person name="Bazylinski D.A."/>
        </authorList>
    </citation>
    <scope>NUCLEOTIDE SEQUENCE [LARGE SCALE GENOMIC DNA]</scope>
    <source>
        <strain evidence="3">ATCC BAA-1437 / JCM 17883 / MC-1</strain>
    </source>
</reference>
<dbReference type="HOGENOM" id="CLU_284804_0_0_5"/>
<evidence type="ECO:0000256" key="1">
    <source>
        <dbReference type="SAM" id="Phobius"/>
    </source>
</evidence>
<dbReference type="OrthoDB" id="6191549at2"/>